<gene>
    <name evidence="2" type="ORF">CW354_05185</name>
</gene>
<accession>A0A2S7K5K5</accession>
<dbReference type="EMBL" id="PJCH01000005">
    <property type="protein sequence ID" value="PQA87756.1"/>
    <property type="molecule type" value="Genomic_DNA"/>
</dbReference>
<evidence type="ECO:0000256" key="1">
    <source>
        <dbReference type="SAM" id="MobiDB-lite"/>
    </source>
</evidence>
<keyword evidence="3" id="KW-1185">Reference proteome</keyword>
<dbReference type="RefSeq" id="WP_104829000.1">
    <property type="nucleotide sequence ID" value="NZ_PJCH01000005.1"/>
</dbReference>
<dbReference type="OrthoDB" id="7160947at2"/>
<evidence type="ECO:0000313" key="2">
    <source>
        <dbReference type="EMBL" id="PQA87756.1"/>
    </source>
</evidence>
<dbReference type="InterPro" id="IPR007922">
    <property type="entry name" value="DciA-like"/>
</dbReference>
<dbReference type="Pfam" id="PF05258">
    <property type="entry name" value="DciA"/>
    <property type="match status" value="1"/>
</dbReference>
<name>A0A2S7K5K5_9PROT</name>
<comment type="caution">
    <text evidence="2">The sequence shown here is derived from an EMBL/GenBank/DDBJ whole genome shotgun (WGS) entry which is preliminary data.</text>
</comment>
<dbReference type="AlphaFoldDB" id="A0A2S7K5K5"/>
<dbReference type="Proteomes" id="UP000239504">
    <property type="component" value="Unassembled WGS sequence"/>
</dbReference>
<evidence type="ECO:0008006" key="4">
    <source>
        <dbReference type="Google" id="ProtNLM"/>
    </source>
</evidence>
<feature type="region of interest" description="Disordered" evidence="1">
    <location>
        <begin position="111"/>
        <end position="136"/>
    </location>
</feature>
<evidence type="ECO:0000313" key="3">
    <source>
        <dbReference type="Proteomes" id="UP000239504"/>
    </source>
</evidence>
<sequence>MRAYPSTRPARSAAPALARVSASVFADLAKKTKYADPALAERWPAIAGEKLAELSRPGRLTGRGPGKTLELRVPNGAAAAAVQMETDGLIARVNSYLGPGAVARIAVIQAGGPAKSGGPKSPPEGDPGPGDGSLGTALASFRAAVKRRNSGK</sequence>
<organism evidence="2 3">
    <name type="scientific">Hyphococcus luteus</name>
    <dbReference type="NCBI Taxonomy" id="2058213"/>
    <lineage>
        <taxon>Bacteria</taxon>
        <taxon>Pseudomonadati</taxon>
        <taxon>Pseudomonadota</taxon>
        <taxon>Alphaproteobacteria</taxon>
        <taxon>Parvularculales</taxon>
        <taxon>Parvularculaceae</taxon>
        <taxon>Hyphococcus</taxon>
    </lineage>
</organism>
<reference evidence="2 3" key="1">
    <citation type="submission" date="2017-12" db="EMBL/GenBank/DDBJ databases">
        <authorList>
            <person name="Hurst M.R.H."/>
        </authorList>
    </citation>
    <scope>NUCLEOTIDE SEQUENCE [LARGE SCALE GENOMIC DNA]</scope>
    <source>
        <strain evidence="2 3">SY-3-19</strain>
    </source>
</reference>
<protein>
    <recommendedName>
        <fullName evidence="4">DUF721 domain-containing protein</fullName>
    </recommendedName>
</protein>
<proteinExistence type="predicted"/>